<name>A0ABM0MR05_SACKO</name>
<sequence>IGHGLCYGPSFSNLPQYFKKRFSLASGITHTGTPAGVMIYSILYKGLLDYYGWRGTYIMISALNSNILVCAALLRPRDSCNKKNSMKTYKTLPATKTFCQRQLQSFGCNLLCENKLFCLNTIGVFLGNFAYINGLLMFVPCAIDKGLPFVEAALLGTIVGICALISRCIHGAVAYLRLIDDRYIAASMLVIRGVSFMIVPLSGSFGMLAVLAVIIGISIGIYSTALYVFLEQLVGAENYAGGVGVSVFAFGAAAMMAPSTGGALFDSTGNYDALFYFNGAIAIISGTIHLIVALLLRQKEIKRPGVDEDESHEVYYL</sequence>
<protein>
    <submittedName>
        <fullName evidence="5">Monocarboxylate transporter 2-like</fullName>
    </submittedName>
</protein>
<reference evidence="5" key="1">
    <citation type="submission" date="2025-08" db="UniProtKB">
        <authorList>
            <consortium name="RefSeq"/>
        </authorList>
    </citation>
    <scope>IDENTIFICATION</scope>
    <source>
        <tissue evidence="5">Testes</tissue>
    </source>
</reference>
<feature type="transmembrane region" description="Helical" evidence="2">
    <location>
        <begin position="152"/>
        <end position="176"/>
    </location>
</feature>
<dbReference type="Gene3D" id="1.20.1250.20">
    <property type="entry name" value="MFS general substrate transporter like domains"/>
    <property type="match status" value="1"/>
</dbReference>
<dbReference type="PANTHER" id="PTHR11360">
    <property type="entry name" value="MONOCARBOXYLATE TRANSPORTER"/>
    <property type="match status" value="1"/>
</dbReference>
<proteinExistence type="predicted"/>
<keyword evidence="2" id="KW-0472">Membrane</keyword>
<feature type="transmembrane region" description="Helical" evidence="2">
    <location>
        <begin position="207"/>
        <end position="230"/>
    </location>
</feature>
<feature type="transmembrane region" description="Helical" evidence="2">
    <location>
        <begin position="273"/>
        <end position="296"/>
    </location>
</feature>
<feature type="transmembrane region" description="Helical" evidence="2">
    <location>
        <begin position="22"/>
        <end position="43"/>
    </location>
</feature>
<dbReference type="InterPro" id="IPR020846">
    <property type="entry name" value="MFS_dom"/>
</dbReference>
<dbReference type="InterPro" id="IPR050327">
    <property type="entry name" value="Proton-linked_MCT"/>
</dbReference>
<dbReference type="Pfam" id="PF07690">
    <property type="entry name" value="MFS_1"/>
    <property type="match status" value="2"/>
</dbReference>
<keyword evidence="2" id="KW-1133">Transmembrane helix</keyword>
<feature type="transmembrane region" description="Helical" evidence="2">
    <location>
        <begin position="55"/>
        <end position="74"/>
    </location>
</feature>
<evidence type="ECO:0000256" key="1">
    <source>
        <dbReference type="ARBA" id="ARBA00004141"/>
    </source>
</evidence>
<feature type="transmembrane region" description="Helical" evidence="2">
    <location>
        <begin position="183"/>
        <end position="201"/>
    </location>
</feature>
<feature type="transmembrane region" description="Helical" evidence="2">
    <location>
        <begin position="116"/>
        <end position="140"/>
    </location>
</feature>
<keyword evidence="2" id="KW-0812">Transmembrane</keyword>
<evidence type="ECO:0000256" key="2">
    <source>
        <dbReference type="SAM" id="Phobius"/>
    </source>
</evidence>
<dbReference type="RefSeq" id="XP_006822446.1">
    <property type="nucleotide sequence ID" value="XM_006822383.1"/>
</dbReference>
<dbReference type="InterPro" id="IPR036259">
    <property type="entry name" value="MFS_trans_sf"/>
</dbReference>
<evidence type="ECO:0000313" key="4">
    <source>
        <dbReference type="Proteomes" id="UP000694865"/>
    </source>
</evidence>
<comment type="subcellular location">
    <subcellularLocation>
        <location evidence="1">Membrane</location>
        <topology evidence="1">Multi-pass membrane protein</topology>
    </subcellularLocation>
</comment>
<accession>A0ABM0MR05</accession>
<dbReference type="Proteomes" id="UP000694865">
    <property type="component" value="Unplaced"/>
</dbReference>
<dbReference type="SUPFAM" id="SSF103473">
    <property type="entry name" value="MFS general substrate transporter"/>
    <property type="match status" value="1"/>
</dbReference>
<dbReference type="PANTHER" id="PTHR11360:SF284">
    <property type="entry name" value="EG:103B4.3 PROTEIN-RELATED"/>
    <property type="match status" value="1"/>
</dbReference>
<feature type="transmembrane region" description="Helical" evidence="2">
    <location>
        <begin position="242"/>
        <end position="261"/>
    </location>
</feature>
<dbReference type="GeneID" id="102804865"/>
<feature type="non-terminal residue" evidence="5">
    <location>
        <position position="1"/>
    </location>
</feature>
<evidence type="ECO:0000313" key="5">
    <source>
        <dbReference type="RefSeq" id="XP_006822446.1"/>
    </source>
</evidence>
<gene>
    <name evidence="5" type="primary">LOC102804865</name>
</gene>
<keyword evidence="4" id="KW-1185">Reference proteome</keyword>
<dbReference type="PROSITE" id="PS50850">
    <property type="entry name" value="MFS"/>
    <property type="match status" value="1"/>
</dbReference>
<dbReference type="InterPro" id="IPR011701">
    <property type="entry name" value="MFS"/>
</dbReference>
<organism evidence="4 5">
    <name type="scientific">Saccoglossus kowalevskii</name>
    <name type="common">Acorn worm</name>
    <dbReference type="NCBI Taxonomy" id="10224"/>
    <lineage>
        <taxon>Eukaryota</taxon>
        <taxon>Metazoa</taxon>
        <taxon>Hemichordata</taxon>
        <taxon>Enteropneusta</taxon>
        <taxon>Harrimaniidae</taxon>
        <taxon>Saccoglossus</taxon>
    </lineage>
</organism>
<evidence type="ECO:0000259" key="3">
    <source>
        <dbReference type="PROSITE" id="PS50850"/>
    </source>
</evidence>
<feature type="domain" description="Major facilitator superfamily (MFS) profile" evidence="3">
    <location>
        <begin position="1"/>
        <end position="297"/>
    </location>
</feature>